<feature type="signal peptide" evidence="2">
    <location>
        <begin position="1"/>
        <end position="22"/>
    </location>
</feature>
<dbReference type="BioCyc" id="SESP1179773:BN6_RS18750-MONOMER"/>
<dbReference type="OrthoDB" id="6646510at2"/>
<name>K0K2T1_SACES</name>
<dbReference type="HOGENOM" id="CLU_014554_0_0_11"/>
<protein>
    <submittedName>
        <fullName evidence="3">Secreted protein</fullName>
    </submittedName>
</protein>
<dbReference type="Gene3D" id="3.40.50.1820">
    <property type="entry name" value="alpha/beta hydrolase"/>
    <property type="match status" value="1"/>
</dbReference>
<accession>K0K2T1</accession>
<dbReference type="RefSeq" id="WP_015101276.1">
    <property type="nucleotide sequence ID" value="NC_019673.1"/>
</dbReference>
<gene>
    <name evidence="3" type="ordered locus">BN6_38740</name>
</gene>
<feature type="compositionally biased region" description="Pro residues" evidence="1">
    <location>
        <begin position="120"/>
        <end position="129"/>
    </location>
</feature>
<dbReference type="SUPFAM" id="SSF53474">
    <property type="entry name" value="alpha/beta-Hydrolases"/>
    <property type="match status" value="1"/>
</dbReference>
<reference evidence="3 4" key="1">
    <citation type="journal article" date="2012" name="BMC Genomics">
        <title>Complete genome sequence of Saccharothrix espanaensis DSM 44229T and comparison to the other completely sequenced Pseudonocardiaceae.</title>
        <authorList>
            <person name="Strobel T."/>
            <person name="Al-Dilaimi A."/>
            <person name="Blom J."/>
            <person name="Gessner A."/>
            <person name="Kalinowski J."/>
            <person name="Luzhetska M."/>
            <person name="Puhler A."/>
            <person name="Szczepanowski R."/>
            <person name="Bechthold A."/>
            <person name="Ruckert C."/>
        </authorList>
    </citation>
    <scope>NUCLEOTIDE SEQUENCE [LARGE SCALE GENOMIC DNA]</scope>
    <source>
        <strain evidence="4">ATCC 51144 / DSM 44229 / JCM 9112 / NBRC 15066 / NRRL 15764</strain>
    </source>
</reference>
<proteinExistence type="predicted"/>
<dbReference type="STRING" id="1179773.BN6_38740"/>
<dbReference type="AlphaFoldDB" id="K0K2T1"/>
<evidence type="ECO:0000256" key="1">
    <source>
        <dbReference type="SAM" id="MobiDB-lite"/>
    </source>
</evidence>
<dbReference type="eggNOG" id="COG1506">
    <property type="taxonomic scope" value="Bacteria"/>
</dbReference>
<dbReference type="InterPro" id="IPR029058">
    <property type="entry name" value="AB_hydrolase_fold"/>
</dbReference>
<feature type="compositionally biased region" description="Low complexity" evidence="1">
    <location>
        <begin position="130"/>
        <end position="143"/>
    </location>
</feature>
<dbReference type="EMBL" id="HE804045">
    <property type="protein sequence ID" value="CCH31164.1"/>
    <property type="molecule type" value="Genomic_DNA"/>
</dbReference>
<sequence>MRLTALSVAVLLMTGLATPTVAAPPAAGSPPGPLLGSTLGSTLGWTLAGTELVWTAPAPIPPGGAAIEFWEGDRLLGRPRPSADLRTYTLDRARVDSAQRLQVRASGRRLDAVEPVPATVAPPPAPAPRPAAAVDPGTPGPFPTTTGEYALDPITVPGYATPIEVQAVVVAPTDAPGKRPLALFLHGRHFTCYEPAAPNKILLSWPCPAGSRAVPSHRGYLQAQRLLASQGYVTVSVSANGINAQDALDPEAGAGARSALVRAHLAKWADWAGPDRASAPAIVRAAPVADLANVLLVGHSRGGEGVNRAATDSITAPPPGSGHDGPARWTIKGDLLIGPTIFGHNPAPDVPSVTVLPGCDGDVNDLQGQLYLDAARGLGRGTALHSALYVVGANHNFFNAEWTPGQAEAPADDDFSSPPADAVCSPGTATRLTPAQQQTAGATYVAAAARLFLAGDQRVLPLLDGSGVRAPSADPARVLSHAVGGARTPFVVPDDATTATGNARRCDQVTKNAATACVDPVEYRGSPHFTRFQGIEPEPGRYAVALAWSAAGQAAVVRPGREVSLAGSRELALRLVVPPNTTGTAFDVAVTDSAGRRAELGRVTLDGLPATGRMSARWAQEVRVPLTGVDPHHVVELELVPRGDAGQAWLVDAYGWNDGLPDPATGALPRVDVGVVTADEGDSGTRTYQVPVTVTGDGPGAVRLFAYDEVGRAFTQRLVTVEPGQHLVEIPMQVTGNTRWSPDALRVLLVKAVRGTVAGRFAGGLTVREDDPEPVLTVAPVADRVAEGGVLAWRAALSAPADVGILWVGAATVPADGPELSSTDVDEQWFRRQTYQEDPLPSRPLSTTGLRLTLYFPPGELTAELAVPTAADTDAEPAERLRLVFTTYQPDSREVVLTGTVTDPATR</sequence>
<feature type="chain" id="PRO_5003835812" evidence="2">
    <location>
        <begin position="23"/>
        <end position="907"/>
    </location>
</feature>
<dbReference type="PATRIC" id="fig|1179773.3.peg.3876"/>
<evidence type="ECO:0000313" key="3">
    <source>
        <dbReference type="EMBL" id="CCH31164.1"/>
    </source>
</evidence>
<dbReference type="Proteomes" id="UP000006281">
    <property type="component" value="Chromosome"/>
</dbReference>
<dbReference type="KEGG" id="sesp:BN6_38740"/>
<organism evidence="3 4">
    <name type="scientific">Saccharothrix espanaensis (strain ATCC 51144 / DSM 44229 / JCM 9112 / NBRC 15066 / NRRL 15764)</name>
    <dbReference type="NCBI Taxonomy" id="1179773"/>
    <lineage>
        <taxon>Bacteria</taxon>
        <taxon>Bacillati</taxon>
        <taxon>Actinomycetota</taxon>
        <taxon>Actinomycetes</taxon>
        <taxon>Pseudonocardiales</taxon>
        <taxon>Pseudonocardiaceae</taxon>
        <taxon>Saccharothrix</taxon>
    </lineage>
</organism>
<feature type="region of interest" description="Disordered" evidence="1">
    <location>
        <begin position="116"/>
        <end position="143"/>
    </location>
</feature>
<keyword evidence="2" id="KW-0732">Signal</keyword>
<keyword evidence="4" id="KW-1185">Reference proteome</keyword>
<evidence type="ECO:0000256" key="2">
    <source>
        <dbReference type="SAM" id="SignalP"/>
    </source>
</evidence>
<evidence type="ECO:0000313" key="4">
    <source>
        <dbReference type="Proteomes" id="UP000006281"/>
    </source>
</evidence>